<evidence type="ECO:0000313" key="1">
    <source>
        <dbReference type="EMBL" id="GME79714.1"/>
    </source>
</evidence>
<organism evidence="1 2">
    <name type="scientific">Ambrosiozyma monospora</name>
    <name type="common">Yeast</name>
    <name type="synonym">Endomycopsis monosporus</name>
    <dbReference type="NCBI Taxonomy" id="43982"/>
    <lineage>
        <taxon>Eukaryota</taxon>
        <taxon>Fungi</taxon>
        <taxon>Dikarya</taxon>
        <taxon>Ascomycota</taxon>
        <taxon>Saccharomycotina</taxon>
        <taxon>Pichiomycetes</taxon>
        <taxon>Pichiales</taxon>
        <taxon>Pichiaceae</taxon>
        <taxon>Ambrosiozyma</taxon>
    </lineage>
</organism>
<dbReference type="EMBL" id="BSXS01002714">
    <property type="protein sequence ID" value="GME79714.1"/>
    <property type="molecule type" value="Genomic_DNA"/>
</dbReference>
<protein>
    <submittedName>
        <fullName evidence="1">Unnamed protein product</fullName>
    </submittedName>
</protein>
<sequence length="169" mass="19769">MDLNPYKFEAPFEKYEFANYCYLNDVDLVLVPTAWMNTTWKEDWKQEDVDHYTKLYESEEPFEYNVDLKEKDNLILNQYTPPTYTRSYPDSQTALYWIMRFAPFYANHFTKPKVVAICNRSGIEGRAMYAGSSSIYRFNGRDLGRTIDVSVFGSLGQGNEGILVRDVEV</sequence>
<accession>A0ACB5T251</accession>
<keyword evidence="2" id="KW-1185">Reference proteome</keyword>
<proteinExistence type="predicted"/>
<reference evidence="1" key="1">
    <citation type="submission" date="2023-04" db="EMBL/GenBank/DDBJ databases">
        <title>Ambrosiozyma monospora NBRC 10751.</title>
        <authorList>
            <person name="Ichikawa N."/>
            <person name="Sato H."/>
            <person name="Tonouchi N."/>
        </authorList>
    </citation>
    <scope>NUCLEOTIDE SEQUENCE</scope>
    <source>
        <strain evidence="1">NBRC 10751</strain>
    </source>
</reference>
<gene>
    <name evidence="1" type="ORF">Amon02_000409500</name>
</gene>
<dbReference type="Proteomes" id="UP001165064">
    <property type="component" value="Unassembled WGS sequence"/>
</dbReference>
<comment type="caution">
    <text evidence="1">The sequence shown here is derived from an EMBL/GenBank/DDBJ whole genome shotgun (WGS) entry which is preliminary data.</text>
</comment>
<name>A0ACB5T251_AMBMO</name>
<evidence type="ECO:0000313" key="2">
    <source>
        <dbReference type="Proteomes" id="UP001165064"/>
    </source>
</evidence>